<comment type="caution">
    <text evidence="2">The sequence shown here is derived from an EMBL/GenBank/DDBJ whole genome shotgun (WGS) entry which is preliminary data.</text>
</comment>
<dbReference type="SUPFAM" id="SSF54285">
    <property type="entry name" value="MoaD/ThiS"/>
    <property type="match status" value="1"/>
</dbReference>
<reference evidence="2" key="1">
    <citation type="journal article" date="2023" name="Front. Microbiol.">
        <title>Genomic-based phylogenetic and metabolic analyses of the genus Natronomonas, and description of Natronomonas aquatica sp. nov.</title>
        <authorList>
            <person name="Garcia-Roldan A."/>
            <person name="Duran-Viseras A."/>
            <person name="de la Haba R.R."/>
            <person name="Corral P."/>
            <person name="Sanchez-Porro C."/>
            <person name="Ventosa A."/>
        </authorList>
    </citation>
    <scope>NUCLEOTIDE SEQUENCE</scope>
    <source>
        <strain evidence="2">F2-12</strain>
    </source>
</reference>
<dbReference type="InterPro" id="IPR003749">
    <property type="entry name" value="ThiS/MoaD-like"/>
</dbReference>
<name>A0A9R1CUX2_9EURY</name>
<dbReference type="CDD" id="cd17040">
    <property type="entry name" value="Ubl_MoaD_like"/>
    <property type="match status" value="1"/>
</dbReference>
<dbReference type="Gene3D" id="3.10.20.30">
    <property type="match status" value="1"/>
</dbReference>
<protein>
    <submittedName>
        <fullName evidence="2">MoaD/ThiS family protein</fullName>
    </submittedName>
</protein>
<proteinExistence type="predicted"/>
<evidence type="ECO:0000313" key="3">
    <source>
        <dbReference type="Proteomes" id="UP001139494"/>
    </source>
</evidence>
<dbReference type="InterPro" id="IPR012675">
    <property type="entry name" value="Beta-grasp_dom_sf"/>
</dbReference>
<evidence type="ECO:0000256" key="1">
    <source>
        <dbReference type="SAM" id="MobiDB-lite"/>
    </source>
</evidence>
<accession>A0A9R1CUX2</accession>
<dbReference type="Pfam" id="PF02597">
    <property type="entry name" value="ThiS"/>
    <property type="match status" value="1"/>
</dbReference>
<dbReference type="EMBL" id="JAHLKM010000016">
    <property type="protein sequence ID" value="MCQ4334089.1"/>
    <property type="molecule type" value="Genomic_DNA"/>
</dbReference>
<gene>
    <name evidence="2" type="ORF">KM295_11480</name>
</gene>
<keyword evidence="3" id="KW-1185">Reference proteome</keyword>
<organism evidence="2 3">
    <name type="scientific">Natronomonas aquatica</name>
    <dbReference type="NCBI Taxonomy" id="2841590"/>
    <lineage>
        <taxon>Archaea</taxon>
        <taxon>Methanobacteriati</taxon>
        <taxon>Methanobacteriota</taxon>
        <taxon>Stenosarchaea group</taxon>
        <taxon>Halobacteria</taxon>
        <taxon>Halobacteriales</taxon>
        <taxon>Natronomonadaceae</taxon>
        <taxon>Natronomonas</taxon>
    </lineage>
</organism>
<feature type="region of interest" description="Disordered" evidence="1">
    <location>
        <begin position="63"/>
        <end position="84"/>
    </location>
</feature>
<dbReference type="Proteomes" id="UP001139494">
    <property type="component" value="Unassembled WGS sequence"/>
</dbReference>
<dbReference type="InterPro" id="IPR016155">
    <property type="entry name" value="Mopterin_synth/thiamin_S_b"/>
</dbReference>
<dbReference type="AlphaFoldDB" id="A0A9R1CUX2"/>
<evidence type="ECO:0000313" key="2">
    <source>
        <dbReference type="EMBL" id="MCQ4334089.1"/>
    </source>
</evidence>
<feature type="compositionally biased region" description="Polar residues" evidence="1">
    <location>
        <begin position="65"/>
        <end position="84"/>
    </location>
</feature>
<sequence length="84" mass="9211">MEIVVRCYGNVREAVTADRTELTVETGATVADVLDRLAGEYTDLEGLIDDEDTLVVMRDGRHLDPSTQLADGDQLNVSTSPMRD</sequence>
<dbReference type="RefSeq" id="WP_256030123.1">
    <property type="nucleotide sequence ID" value="NZ_JAHLKM010000016.1"/>
</dbReference>